<dbReference type="PANTHER" id="PTHR33164">
    <property type="entry name" value="TRANSCRIPTIONAL REGULATOR, MARR FAMILY"/>
    <property type="match status" value="1"/>
</dbReference>
<organism evidence="3 4">
    <name type="scientific">Kitasatospora phosalacinea</name>
    <dbReference type="NCBI Taxonomy" id="2065"/>
    <lineage>
        <taxon>Bacteria</taxon>
        <taxon>Bacillati</taxon>
        <taxon>Actinomycetota</taxon>
        <taxon>Actinomycetes</taxon>
        <taxon>Kitasatosporales</taxon>
        <taxon>Streptomycetaceae</taxon>
        <taxon>Kitasatospora</taxon>
    </lineage>
</organism>
<evidence type="ECO:0000313" key="4">
    <source>
        <dbReference type="Proteomes" id="UP001165041"/>
    </source>
</evidence>
<dbReference type="GO" id="GO:0006950">
    <property type="term" value="P:response to stress"/>
    <property type="evidence" value="ECO:0007669"/>
    <property type="project" value="TreeGrafter"/>
</dbReference>
<evidence type="ECO:0000259" key="2">
    <source>
        <dbReference type="PROSITE" id="PS50995"/>
    </source>
</evidence>
<dbReference type="GO" id="GO:0003700">
    <property type="term" value="F:DNA-binding transcription factor activity"/>
    <property type="evidence" value="ECO:0007669"/>
    <property type="project" value="InterPro"/>
</dbReference>
<reference evidence="3" key="1">
    <citation type="submission" date="2023-02" db="EMBL/GenBank/DDBJ databases">
        <title>Kitasatospora phosalacinea NBRC 14627.</title>
        <authorList>
            <person name="Ichikawa N."/>
            <person name="Sato H."/>
            <person name="Tonouchi N."/>
        </authorList>
    </citation>
    <scope>NUCLEOTIDE SEQUENCE</scope>
    <source>
        <strain evidence="3">NBRC 14627</strain>
    </source>
</reference>
<accession>A0A9W6Q6K6</accession>
<evidence type="ECO:0000256" key="1">
    <source>
        <dbReference type="SAM" id="MobiDB-lite"/>
    </source>
</evidence>
<dbReference type="RefSeq" id="WP_285735588.1">
    <property type="nucleotide sequence ID" value="NZ_BSSA01000005.1"/>
</dbReference>
<dbReference type="PANTHER" id="PTHR33164:SF57">
    <property type="entry name" value="MARR-FAMILY TRANSCRIPTIONAL REGULATOR"/>
    <property type="match status" value="1"/>
</dbReference>
<dbReference type="InterPro" id="IPR000835">
    <property type="entry name" value="HTH_MarR-typ"/>
</dbReference>
<dbReference type="PROSITE" id="PS50995">
    <property type="entry name" value="HTH_MARR_2"/>
    <property type="match status" value="1"/>
</dbReference>
<sequence length="178" mass="20233">MTKNEEHWPHPTADELLDAVGPAFGKLRRTSLLDVEHPISAKDLSRTLVLNLVLEHTRDSEAEVTVGAIAELLAVDPSVASRMVTDNIKAGYLLRAASQHDGRRTVLHLSPRGAELMARFRRHQRSAFEYITADWSDTERLDFARLMLKYVDSLDRLKDRPKERPAGRPEDRRRDGTD</sequence>
<dbReference type="Pfam" id="PF12802">
    <property type="entry name" value="MarR_2"/>
    <property type="match status" value="1"/>
</dbReference>
<dbReference type="EMBL" id="BSSA01000005">
    <property type="protein sequence ID" value="GLW69716.1"/>
    <property type="molecule type" value="Genomic_DNA"/>
</dbReference>
<dbReference type="AlphaFoldDB" id="A0A9W6Q6K6"/>
<protein>
    <submittedName>
        <fullName evidence="3">MarR family transcriptional regulator</fullName>
    </submittedName>
</protein>
<dbReference type="InterPro" id="IPR036388">
    <property type="entry name" value="WH-like_DNA-bd_sf"/>
</dbReference>
<dbReference type="InterPro" id="IPR036390">
    <property type="entry name" value="WH_DNA-bd_sf"/>
</dbReference>
<dbReference type="Proteomes" id="UP001165041">
    <property type="component" value="Unassembled WGS sequence"/>
</dbReference>
<feature type="region of interest" description="Disordered" evidence="1">
    <location>
        <begin position="158"/>
        <end position="178"/>
    </location>
</feature>
<proteinExistence type="predicted"/>
<gene>
    <name evidence="3" type="ORF">Kpho02_20150</name>
</gene>
<name>A0A9W6Q6K6_9ACTN</name>
<dbReference type="InterPro" id="IPR039422">
    <property type="entry name" value="MarR/SlyA-like"/>
</dbReference>
<feature type="domain" description="HTH marR-type" evidence="2">
    <location>
        <begin position="13"/>
        <end position="152"/>
    </location>
</feature>
<dbReference type="Gene3D" id="1.10.10.10">
    <property type="entry name" value="Winged helix-like DNA-binding domain superfamily/Winged helix DNA-binding domain"/>
    <property type="match status" value="1"/>
</dbReference>
<evidence type="ECO:0000313" key="3">
    <source>
        <dbReference type="EMBL" id="GLW69716.1"/>
    </source>
</evidence>
<dbReference type="SMART" id="SM00347">
    <property type="entry name" value="HTH_MARR"/>
    <property type="match status" value="1"/>
</dbReference>
<comment type="caution">
    <text evidence="3">The sequence shown here is derived from an EMBL/GenBank/DDBJ whole genome shotgun (WGS) entry which is preliminary data.</text>
</comment>
<dbReference type="SUPFAM" id="SSF46785">
    <property type="entry name" value="Winged helix' DNA-binding domain"/>
    <property type="match status" value="1"/>
</dbReference>